<keyword evidence="15" id="KW-1185">Reference proteome</keyword>
<dbReference type="Pfam" id="PF23445">
    <property type="entry name" value="WHD_SNRNP200"/>
    <property type="match status" value="1"/>
</dbReference>
<dbReference type="SUPFAM" id="SSF52540">
    <property type="entry name" value="P-loop containing nucleoside triphosphate hydrolases"/>
    <property type="match status" value="1"/>
</dbReference>
<dbReference type="Pfam" id="PF00270">
    <property type="entry name" value="DEAD"/>
    <property type="match status" value="1"/>
</dbReference>
<keyword evidence="5" id="KW-0067">ATP-binding</keyword>
<feature type="compositionally biased region" description="Acidic residues" evidence="11">
    <location>
        <begin position="1413"/>
        <end position="1428"/>
    </location>
</feature>
<feature type="region of interest" description="Disordered" evidence="11">
    <location>
        <begin position="1086"/>
        <end position="1290"/>
    </location>
</feature>
<dbReference type="Pfam" id="PF00271">
    <property type="entry name" value="Helicase_C"/>
    <property type="match status" value="1"/>
</dbReference>
<dbReference type="InterPro" id="IPR027417">
    <property type="entry name" value="P-loop_NTPase"/>
</dbReference>
<dbReference type="GO" id="GO:0003676">
    <property type="term" value="F:nucleic acid binding"/>
    <property type="evidence" value="ECO:0007669"/>
    <property type="project" value="InterPro"/>
</dbReference>
<keyword evidence="6" id="KW-0413">Isomerase</keyword>
<dbReference type="SMART" id="SM00487">
    <property type="entry name" value="DEXDc"/>
    <property type="match status" value="1"/>
</dbReference>
<organism evidence="14 15">
    <name type="scientific">Pseudomicrostroma glucosiphilum</name>
    <dbReference type="NCBI Taxonomy" id="1684307"/>
    <lineage>
        <taxon>Eukaryota</taxon>
        <taxon>Fungi</taxon>
        <taxon>Dikarya</taxon>
        <taxon>Basidiomycota</taxon>
        <taxon>Ustilaginomycotina</taxon>
        <taxon>Exobasidiomycetes</taxon>
        <taxon>Microstromatales</taxon>
        <taxon>Microstromatales incertae sedis</taxon>
        <taxon>Pseudomicrostroma</taxon>
    </lineage>
</organism>
<dbReference type="SMART" id="SM00973">
    <property type="entry name" value="Sec63"/>
    <property type="match status" value="1"/>
</dbReference>
<keyword evidence="4" id="KW-0347">Helicase</keyword>
<dbReference type="EC" id="5.6.2.4" evidence="9"/>
<dbReference type="Gene3D" id="1.10.3380.10">
    <property type="entry name" value="Sec63 N-terminal domain-like domain"/>
    <property type="match status" value="1"/>
</dbReference>
<comment type="catalytic activity">
    <reaction evidence="10">
        <text>ATP + H2O = ADP + phosphate + H(+)</text>
        <dbReference type="Rhea" id="RHEA:13065"/>
        <dbReference type="ChEBI" id="CHEBI:15377"/>
        <dbReference type="ChEBI" id="CHEBI:15378"/>
        <dbReference type="ChEBI" id="CHEBI:30616"/>
        <dbReference type="ChEBI" id="CHEBI:43474"/>
        <dbReference type="ChEBI" id="CHEBI:456216"/>
        <dbReference type="EC" id="5.6.2.4"/>
    </reaction>
</comment>
<dbReference type="Pfam" id="PF02889">
    <property type="entry name" value="Sec63"/>
    <property type="match status" value="1"/>
</dbReference>
<dbReference type="GO" id="GO:0051321">
    <property type="term" value="P:meiotic cell cycle"/>
    <property type="evidence" value="ECO:0007669"/>
    <property type="project" value="UniProtKB-KW"/>
</dbReference>
<dbReference type="SUPFAM" id="SSF46785">
    <property type="entry name" value="Winged helix' DNA-binding domain"/>
    <property type="match status" value="1"/>
</dbReference>
<dbReference type="PANTHER" id="PTHR47835:SF3">
    <property type="entry name" value="HELICASE FOR MEIOSIS 1"/>
    <property type="match status" value="1"/>
</dbReference>
<dbReference type="OrthoDB" id="5575at2759"/>
<evidence type="ECO:0000313" key="14">
    <source>
        <dbReference type="EMBL" id="PWN23387.1"/>
    </source>
</evidence>
<dbReference type="InterPro" id="IPR011545">
    <property type="entry name" value="DEAD/DEAH_box_helicase_dom"/>
</dbReference>
<dbReference type="CDD" id="cd18795">
    <property type="entry name" value="SF2_C_Ski2"/>
    <property type="match status" value="1"/>
</dbReference>
<dbReference type="GO" id="GO:0016787">
    <property type="term" value="F:hydrolase activity"/>
    <property type="evidence" value="ECO:0007669"/>
    <property type="project" value="UniProtKB-KW"/>
</dbReference>
<feature type="compositionally biased region" description="Basic and acidic residues" evidence="11">
    <location>
        <begin position="49"/>
        <end position="60"/>
    </location>
</feature>
<dbReference type="EMBL" id="KZ819322">
    <property type="protein sequence ID" value="PWN23387.1"/>
    <property type="molecule type" value="Genomic_DNA"/>
</dbReference>
<dbReference type="InterPro" id="IPR004179">
    <property type="entry name" value="Sec63-dom"/>
</dbReference>
<comment type="similarity">
    <text evidence="1">Belongs to the helicase family. SKI2 subfamily.</text>
</comment>
<dbReference type="InterPro" id="IPR001650">
    <property type="entry name" value="Helicase_C-like"/>
</dbReference>
<evidence type="ECO:0000256" key="11">
    <source>
        <dbReference type="SAM" id="MobiDB-lite"/>
    </source>
</evidence>
<feature type="compositionally biased region" description="Polar residues" evidence="11">
    <location>
        <begin position="1010"/>
        <end position="1023"/>
    </location>
</feature>
<evidence type="ECO:0000256" key="9">
    <source>
        <dbReference type="ARBA" id="ARBA00034808"/>
    </source>
</evidence>
<dbReference type="InterPro" id="IPR052247">
    <property type="entry name" value="Meiotic_Crossover_Helicase"/>
</dbReference>
<evidence type="ECO:0000256" key="6">
    <source>
        <dbReference type="ARBA" id="ARBA00023235"/>
    </source>
</evidence>
<feature type="compositionally biased region" description="Basic residues" evidence="11">
    <location>
        <begin position="1268"/>
        <end position="1277"/>
    </location>
</feature>
<keyword evidence="2" id="KW-0547">Nucleotide-binding</keyword>
<dbReference type="RefSeq" id="XP_025350547.1">
    <property type="nucleotide sequence ID" value="XM_025489131.1"/>
</dbReference>
<accession>A0A316UDP8</accession>
<evidence type="ECO:0000256" key="4">
    <source>
        <dbReference type="ARBA" id="ARBA00022806"/>
    </source>
</evidence>
<name>A0A316UDP8_9BASI</name>
<feature type="region of interest" description="Disordered" evidence="11">
    <location>
        <begin position="1324"/>
        <end position="1428"/>
    </location>
</feature>
<dbReference type="SMART" id="SM00490">
    <property type="entry name" value="HELICc"/>
    <property type="match status" value="1"/>
</dbReference>
<evidence type="ECO:0000256" key="8">
    <source>
        <dbReference type="ARBA" id="ARBA00034617"/>
    </source>
</evidence>
<evidence type="ECO:0000313" key="15">
    <source>
        <dbReference type="Proteomes" id="UP000245942"/>
    </source>
</evidence>
<dbReference type="PROSITE" id="PS51192">
    <property type="entry name" value="HELICASE_ATP_BIND_1"/>
    <property type="match status" value="1"/>
</dbReference>
<gene>
    <name evidence="14" type="ORF">BCV69DRAFT_117483</name>
</gene>
<dbReference type="InterPro" id="IPR036388">
    <property type="entry name" value="WH-like_DNA-bd_sf"/>
</dbReference>
<dbReference type="InterPro" id="IPR014001">
    <property type="entry name" value="Helicase_ATP-bd"/>
</dbReference>
<evidence type="ECO:0000256" key="5">
    <source>
        <dbReference type="ARBA" id="ARBA00022840"/>
    </source>
</evidence>
<dbReference type="InterPro" id="IPR057842">
    <property type="entry name" value="WH_MER3"/>
</dbReference>
<sequence>MSASSRFLPVVGQRHRQPFSFSSREGSNLSSSACRSEKQRSPSPPARAIPEERSSEHEFWNDGGDQSNSNSVSRNFARPSDPVVPRATGARTQGVPLDQKIAASTEPSGRDLQLIQAGPQLVPLTVLPDRYRCAFRFPLFNKVQSICFENLFNGDDNVVVSAPTGSGKTTLFELALIRMLVQSSDDKAVYMAPTKALCSERAQDWQSRFEPVGCPIVELTGDSRFSGLDAAYRARIIVTTPEKWDSLTRNWAAHRKLLDKFRLFLIDEIHTLQEKTRGACLEIVVARMCTFGNNVRIVAVSATIPNSADIAEWIGRRSSRESSSERAHRYSSGHAAPLEAAKSFCFGEEYRPVALQRTVLGFKSSGDEWTFQSILNQKLFEVVRVHSMGKPTLVFVPTRKATMQAAEKVKEGYLKHSETSHTPWRKPSEMPSYSDARLGELAALGIAYHHAGLTLQDRKTVEAQFLKGNITALCCTSTLAVGVNLPAFCVIVRGTKRYHGSWTELPELDLIQMMGRAGRPQYDKEGIAVILTEESKVDYYKNLVSGQTKIESTLHEELVEHVNSEIGLRVDCTVADIERWLQRTFLYVRMQKNPSYYCQQGEDGGKSPLQVLQGVCAAALSELATHELVTTSDRGALSSTDFGEILSKYYISFDTMLELLQLHQASMKDLLAFVSRAKEFADIRIRQGERAAYVALKSNSEIRFPPDKIGGVADKVNLIIQGILSALPLQRLLKTETAPVNPVGDILIIFRHCPQIVKAALDAALSKKDVTTLNSALDLLRSINGRAWDNSSATLRQIEGIGEKSIKIFATSGILSYKDLGACEPYRIEHLLNRKPPFGHKVISIAAALPHLSLDVKEVVKPSRKRKHDDGDSGQSVVVTVQVTIELLKAKNVVPKTKSREGMPFFCTVFAHTSDNQVMLDYRRTPLRTLSESKSFQIQCCLTSADQSIVIKAACDEVAGSAVRKELKPDVDPAWFPPPEPRSTESRELPAELQGLEDCHDLFKDDWHSDGQSQNSAAGSQPLTAPVDPLLQSEKLHKKVKPMRQTKLQSAIPIEIAEQEPPRLSNGNYQCRHRCKASCRHLCCREGLPNPPATDKSGKRKGAKDRVKADEENRSVLDRLEQLAGVTSSESDPLRDPARSKKGLVLPRKTFPTGLDRDEGNGSTPSGATDGPSRVNPSAKFSLETSLVKPHGRAESTSGTGSTSKRAALWGDLPIMPGVPSDDGSDIMDEVTKPSPSPPAVARLIASLGRGAEQTEDGSEEESPQKQSSKHLKSVRRQTRESECENACPSVDAFMSVADLESQESEDELEVGFPLEMIAEATEPISAERALGARRDEEASQGGQSRLKKCPTVVAERAQGESVHQHASAPQGARRQQPLFLRTSPLRTSSPSADPAFKNRDIDAHLQSIQEPDFAEEDPEVEDHESLLEDEEHLEAWLLAHTRDEE</sequence>
<keyword evidence="3 14" id="KW-0378">Hydrolase</keyword>
<evidence type="ECO:0000256" key="3">
    <source>
        <dbReference type="ARBA" id="ARBA00022801"/>
    </source>
</evidence>
<evidence type="ECO:0000259" key="13">
    <source>
        <dbReference type="PROSITE" id="PS51194"/>
    </source>
</evidence>
<comment type="catalytic activity">
    <reaction evidence="8">
        <text>Couples ATP hydrolysis with the unwinding of duplex DNA by translocating in the 3'-5' direction.</text>
        <dbReference type="EC" id="5.6.2.4"/>
    </reaction>
</comment>
<feature type="domain" description="Helicase ATP-binding" evidence="12">
    <location>
        <begin position="149"/>
        <end position="322"/>
    </location>
</feature>
<dbReference type="GeneID" id="37010865"/>
<feature type="compositionally biased region" description="Polar residues" evidence="11">
    <location>
        <begin position="64"/>
        <end position="74"/>
    </location>
</feature>
<feature type="compositionally biased region" description="Polar residues" evidence="11">
    <location>
        <begin position="19"/>
        <end position="34"/>
    </location>
</feature>
<dbReference type="PANTHER" id="PTHR47835">
    <property type="entry name" value="HFM1, ATP DEPENDENT DNA HELICASE HOMOLOG"/>
    <property type="match status" value="1"/>
</dbReference>
<feature type="region of interest" description="Disordered" evidence="11">
    <location>
        <begin position="1004"/>
        <end position="1026"/>
    </location>
</feature>
<evidence type="ECO:0000256" key="10">
    <source>
        <dbReference type="ARBA" id="ARBA00048988"/>
    </source>
</evidence>
<feature type="compositionally biased region" description="Basic and acidic residues" evidence="11">
    <location>
        <begin position="1104"/>
        <end position="1121"/>
    </location>
</feature>
<dbReference type="InterPro" id="IPR036390">
    <property type="entry name" value="WH_DNA-bd_sf"/>
</dbReference>
<keyword evidence="7" id="KW-0469">Meiosis</keyword>
<feature type="region of interest" description="Disordered" evidence="11">
    <location>
        <begin position="969"/>
        <end position="989"/>
    </location>
</feature>
<dbReference type="GO" id="GO:0005524">
    <property type="term" value="F:ATP binding"/>
    <property type="evidence" value="ECO:0007669"/>
    <property type="project" value="UniProtKB-KW"/>
</dbReference>
<feature type="region of interest" description="Disordered" evidence="11">
    <location>
        <begin position="1"/>
        <end position="98"/>
    </location>
</feature>
<dbReference type="PROSITE" id="PS51194">
    <property type="entry name" value="HELICASE_CTER"/>
    <property type="match status" value="1"/>
</dbReference>
<evidence type="ECO:0000256" key="2">
    <source>
        <dbReference type="ARBA" id="ARBA00022741"/>
    </source>
</evidence>
<feature type="domain" description="Helicase C-terminal" evidence="13">
    <location>
        <begin position="374"/>
        <end position="566"/>
    </location>
</feature>
<dbReference type="Proteomes" id="UP000245942">
    <property type="component" value="Unassembled WGS sequence"/>
</dbReference>
<dbReference type="STRING" id="1684307.A0A316UDP8"/>
<proteinExistence type="inferred from homology"/>
<evidence type="ECO:0000256" key="1">
    <source>
        <dbReference type="ARBA" id="ARBA00010140"/>
    </source>
</evidence>
<dbReference type="Gene3D" id="3.40.50.300">
    <property type="entry name" value="P-loop containing nucleotide triphosphate hydrolases"/>
    <property type="match status" value="2"/>
</dbReference>
<feature type="compositionally biased region" description="Polar residues" evidence="11">
    <location>
        <begin position="1195"/>
        <end position="1205"/>
    </location>
</feature>
<reference evidence="14 15" key="1">
    <citation type="journal article" date="2018" name="Mol. Biol. Evol.">
        <title>Broad Genomic Sampling Reveals a Smut Pathogenic Ancestry of the Fungal Clade Ustilaginomycotina.</title>
        <authorList>
            <person name="Kijpornyongpan T."/>
            <person name="Mondo S.J."/>
            <person name="Barry K."/>
            <person name="Sandor L."/>
            <person name="Lee J."/>
            <person name="Lipzen A."/>
            <person name="Pangilinan J."/>
            <person name="LaButti K."/>
            <person name="Hainaut M."/>
            <person name="Henrissat B."/>
            <person name="Grigoriev I.V."/>
            <person name="Spatafora J.W."/>
            <person name="Aime M.C."/>
        </authorList>
    </citation>
    <scope>NUCLEOTIDE SEQUENCE [LARGE SCALE GENOMIC DNA]</scope>
    <source>
        <strain evidence="14 15">MCA 4718</strain>
    </source>
</reference>
<dbReference type="GO" id="GO:0043138">
    <property type="term" value="F:3'-5' DNA helicase activity"/>
    <property type="evidence" value="ECO:0007669"/>
    <property type="project" value="UniProtKB-EC"/>
</dbReference>
<evidence type="ECO:0000256" key="7">
    <source>
        <dbReference type="ARBA" id="ARBA00023254"/>
    </source>
</evidence>
<dbReference type="Gene3D" id="1.10.10.10">
    <property type="entry name" value="Winged helix-like DNA-binding domain superfamily/Winged helix DNA-binding domain"/>
    <property type="match status" value="1"/>
</dbReference>
<evidence type="ECO:0000259" key="12">
    <source>
        <dbReference type="PROSITE" id="PS51192"/>
    </source>
</evidence>
<protein>
    <recommendedName>
        <fullName evidence="9">DNA 3'-5' helicase</fullName>
        <ecNumber evidence="9">5.6.2.4</ecNumber>
    </recommendedName>
</protein>
<dbReference type="SUPFAM" id="SSF158702">
    <property type="entry name" value="Sec63 N-terminal domain-like"/>
    <property type="match status" value="1"/>
</dbReference>